<keyword evidence="2" id="KW-0677">Repeat</keyword>
<dbReference type="Gene3D" id="3.80.10.10">
    <property type="entry name" value="Ribonuclease Inhibitor"/>
    <property type="match status" value="2"/>
</dbReference>
<dbReference type="PANTHER" id="PTHR48051:SF1">
    <property type="entry name" value="RAS SUPPRESSOR PROTEIN 1"/>
    <property type="match status" value="1"/>
</dbReference>
<name>A0A2S0VW65_9ALTE</name>
<dbReference type="Gene3D" id="3.30.200.20">
    <property type="entry name" value="Phosphorylase Kinase, domain 1"/>
    <property type="match status" value="1"/>
</dbReference>
<dbReference type="KEGG" id="cate:C2869_19470"/>
<organism evidence="5 6">
    <name type="scientific">Saccharobesus litoralis</name>
    <dbReference type="NCBI Taxonomy" id="2172099"/>
    <lineage>
        <taxon>Bacteria</taxon>
        <taxon>Pseudomonadati</taxon>
        <taxon>Pseudomonadota</taxon>
        <taxon>Gammaproteobacteria</taxon>
        <taxon>Alteromonadales</taxon>
        <taxon>Alteromonadaceae</taxon>
        <taxon>Saccharobesus</taxon>
    </lineage>
</organism>
<dbReference type="SUPFAM" id="SSF52058">
    <property type="entry name" value="L domain-like"/>
    <property type="match status" value="1"/>
</dbReference>
<protein>
    <submittedName>
        <fullName evidence="5">Protein kinase</fullName>
    </submittedName>
</protein>
<keyword evidence="3" id="KW-0547">Nucleotide-binding</keyword>
<evidence type="ECO:0000256" key="2">
    <source>
        <dbReference type="ARBA" id="ARBA00022737"/>
    </source>
</evidence>
<dbReference type="OrthoDB" id="8532199at2"/>
<keyword evidence="5" id="KW-0418">Kinase</keyword>
<reference evidence="5 6" key="1">
    <citation type="submission" date="2018-01" db="EMBL/GenBank/DDBJ databases">
        <title>Genome sequence of a Cantenovulum-like bacteria.</title>
        <authorList>
            <person name="Tan W.R."/>
            <person name="Lau N.-S."/>
            <person name="Go F."/>
            <person name="Amirul A.-A.A."/>
        </authorList>
    </citation>
    <scope>NUCLEOTIDE SEQUENCE [LARGE SCALE GENOMIC DNA]</scope>
    <source>
        <strain evidence="5 6">CCB-QB4</strain>
    </source>
</reference>
<dbReference type="InterPro" id="IPR017441">
    <property type="entry name" value="Protein_kinase_ATP_BS"/>
</dbReference>
<proteinExistence type="predicted"/>
<dbReference type="Gene3D" id="1.10.510.10">
    <property type="entry name" value="Transferase(Phosphotransferase) domain 1"/>
    <property type="match status" value="1"/>
</dbReference>
<sequence length="417" mass="46934">MHTLEDIRAGKHSQEKRLNISQGLTEFPIDIIEFCQQVEILDIGNNQLTDLPNEISQLKNLKVLFASNNQFSHLPEALGQCEKLEMVGFKSNQIKTVSAESLPQQLRWLILTDNQIETLPEELGNRPRLQKCALAGNKLSELPQSMANNHNLQLLRVSANQLKVFPKQLLKLPKLAWLAFAGNPFCQAYDLQSDLPIYQKQQFEFDKVLGMGASGIISLAHPIDIAELPQQVAIKVFKGDVTSDGYPADELSACLHVGEHRNLVKFIGRIEQDDCSAVVMELIPDNFHNLGLPPSLASCTRDTFADSQSLSIKAIEDICSQMANMTQYLAQHHMQHGDLYAHNVLIDADNHALFGDFGAASHYEYLSEDIQQQLQKIEGRALGYFIEDLLSICVAEDKNTELYQHWYQEAQRLINCI</sequence>
<feature type="domain" description="Protein kinase" evidence="4">
    <location>
        <begin position="203"/>
        <end position="417"/>
    </location>
</feature>
<dbReference type="Proteomes" id="UP000244441">
    <property type="component" value="Chromosome"/>
</dbReference>
<evidence type="ECO:0000256" key="3">
    <source>
        <dbReference type="PROSITE-ProRule" id="PRU10141"/>
    </source>
</evidence>
<keyword evidence="5" id="KW-0808">Transferase</keyword>
<gene>
    <name evidence="5" type="ORF">C2869_19470</name>
</gene>
<dbReference type="InterPro" id="IPR032675">
    <property type="entry name" value="LRR_dom_sf"/>
</dbReference>
<keyword evidence="3" id="KW-0067">ATP-binding</keyword>
<dbReference type="PROSITE" id="PS50011">
    <property type="entry name" value="PROTEIN_KINASE_DOM"/>
    <property type="match status" value="1"/>
</dbReference>
<dbReference type="InterPro" id="IPR003591">
    <property type="entry name" value="Leu-rich_rpt_typical-subtyp"/>
</dbReference>
<dbReference type="InterPro" id="IPR050216">
    <property type="entry name" value="LRR_domain-containing"/>
</dbReference>
<evidence type="ECO:0000313" key="6">
    <source>
        <dbReference type="Proteomes" id="UP000244441"/>
    </source>
</evidence>
<feature type="binding site" evidence="3">
    <location>
        <position position="235"/>
    </location>
    <ligand>
        <name>ATP</name>
        <dbReference type="ChEBI" id="CHEBI:30616"/>
    </ligand>
</feature>
<evidence type="ECO:0000259" key="4">
    <source>
        <dbReference type="PROSITE" id="PS50011"/>
    </source>
</evidence>
<dbReference type="RefSeq" id="WP_108604510.1">
    <property type="nucleotide sequence ID" value="NZ_CP026604.1"/>
</dbReference>
<evidence type="ECO:0000256" key="1">
    <source>
        <dbReference type="ARBA" id="ARBA00022614"/>
    </source>
</evidence>
<dbReference type="PROSITE" id="PS00107">
    <property type="entry name" value="PROTEIN_KINASE_ATP"/>
    <property type="match status" value="1"/>
</dbReference>
<evidence type="ECO:0000313" key="5">
    <source>
        <dbReference type="EMBL" id="AWB68451.1"/>
    </source>
</evidence>
<dbReference type="GO" id="GO:0005524">
    <property type="term" value="F:ATP binding"/>
    <property type="evidence" value="ECO:0007669"/>
    <property type="project" value="UniProtKB-UniRule"/>
</dbReference>
<dbReference type="Pfam" id="PF07714">
    <property type="entry name" value="PK_Tyr_Ser-Thr"/>
    <property type="match status" value="1"/>
</dbReference>
<dbReference type="InterPro" id="IPR011009">
    <property type="entry name" value="Kinase-like_dom_sf"/>
</dbReference>
<dbReference type="InterPro" id="IPR000719">
    <property type="entry name" value="Prot_kinase_dom"/>
</dbReference>
<dbReference type="GO" id="GO:0005737">
    <property type="term" value="C:cytoplasm"/>
    <property type="evidence" value="ECO:0007669"/>
    <property type="project" value="TreeGrafter"/>
</dbReference>
<keyword evidence="6" id="KW-1185">Reference proteome</keyword>
<accession>A0A2S0VW65</accession>
<dbReference type="SMART" id="SM00364">
    <property type="entry name" value="LRR_BAC"/>
    <property type="match status" value="5"/>
</dbReference>
<dbReference type="PROSITE" id="PS51450">
    <property type="entry name" value="LRR"/>
    <property type="match status" value="2"/>
</dbReference>
<dbReference type="SUPFAM" id="SSF56112">
    <property type="entry name" value="Protein kinase-like (PK-like)"/>
    <property type="match status" value="1"/>
</dbReference>
<dbReference type="EMBL" id="CP026604">
    <property type="protein sequence ID" value="AWB68451.1"/>
    <property type="molecule type" value="Genomic_DNA"/>
</dbReference>
<dbReference type="SMART" id="SM00369">
    <property type="entry name" value="LRR_TYP"/>
    <property type="match status" value="4"/>
</dbReference>
<dbReference type="GO" id="GO:0004672">
    <property type="term" value="F:protein kinase activity"/>
    <property type="evidence" value="ECO:0007669"/>
    <property type="project" value="InterPro"/>
</dbReference>
<keyword evidence="1" id="KW-0433">Leucine-rich repeat</keyword>
<dbReference type="AlphaFoldDB" id="A0A2S0VW65"/>
<dbReference type="InterPro" id="IPR001611">
    <property type="entry name" value="Leu-rich_rpt"/>
</dbReference>
<dbReference type="PANTHER" id="PTHR48051">
    <property type="match status" value="1"/>
</dbReference>
<dbReference type="Pfam" id="PF13855">
    <property type="entry name" value="LRR_8"/>
    <property type="match status" value="1"/>
</dbReference>
<dbReference type="InterPro" id="IPR001245">
    <property type="entry name" value="Ser-Thr/Tyr_kinase_cat_dom"/>
</dbReference>